<dbReference type="InterPro" id="IPR011691">
    <property type="entry name" value="Vesicle_transpt_SFT2"/>
</dbReference>
<evidence type="ECO:0000256" key="8">
    <source>
        <dbReference type="RuleBase" id="RU363111"/>
    </source>
</evidence>
<evidence type="ECO:0000256" key="7">
    <source>
        <dbReference type="ARBA" id="ARBA00025800"/>
    </source>
</evidence>
<evidence type="ECO:0000313" key="9">
    <source>
        <dbReference type="EMBL" id="CAG9283620.1"/>
    </source>
</evidence>
<gene>
    <name evidence="9" type="ORF">PTTT1_LOCUS23399</name>
</gene>
<dbReference type="GO" id="GO:0005737">
    <property type="term" value="C:cytoplasm"/>
    <property type="evidence" value="ECO:0007669"/>
    <property type="project" value="UniProtKB-ARBA"/>
</dbReference>
<accession>A0A8J9X6V2</accession>
<dbReference type="GO" id="GO:0016020">
    <property type="term" value="C:membrane"/>
    <property type="evidence" value="ECO:0007669"/>
    <property type="project" value="UniProtKB-SubCell"/>
</dbReference>
<dbReference type="PANTHER" id="PTHR23137">
    <property type="entry name" value="VESICLE TRANSPORT PROTEIN-RELATED"/>
    <property type="match status" value="1"/>
</dbReference>
<evidence type="ECO:0000256" key="3">
    <source>
        <dbReference type="ARBA" id="ARBA00022692"/>
    </source>
</evidence>
<sequence length="90" mass="9997">FVINATIGNIISLSGSFFLSGPHAQLQKMWHETRRVATAVYLASLILTLLIAFGKPPGPNAFYLLVLMACQYVTITWYCLSYIPFARDAV</sequence>
<dbReference type="GO" id="GO:0012505">
    <property type="term" value="C:endomembrane system"/>
    <property type="evidence" value="ECO:0007669"/>
    <property type="project" value="UniProtKB-ARBA"/>
</dbReference>
<comment type="caution">
    <text evidence="8">Lacks conserved residue(s) required for the propagation of feature annotation.</text>
</comment>
<dbReference type="GO" id="GO:0015031">
    <property type="term" value="P:protein transport"/>
    <property type="evidence" value="ECO:0007669"/>
    <property type="project" value="UniProtKB-KW"/>
</dbReference>
<feature type="transmembrane region" description="Helical" evidence="8">
    <location>
        <begin position="60"/>
        <end position="80"/>
    </location>
</feature>
<keyword evidence="2 8" id="KW-0813">Transport</keyword>
<evidence type="ECO:0000256" key="1">
    <source>
        <dbReference type="ARBA" id="ARBA00004141"/>
    </source>
</evidence>
<dbReference type="Proteomes" id="UP000836788">
    <property type="component" value="Chromosome 19"/>
</dbReference>
<reference evidence="9" key="1">
    <citation type="submission" date="2022-02" db="EMBL/GenBank/DDBJ databases">
        <authorList>
            <person name="Giguere J D."/>
        </authorList>
    </citation>
    <scope>NUCLEOTIDE SEQUENCE</scope>
    <source>
        <strain evidence="9">CCAP 1055/1</strain>
    </source>
</reference>
<evidence type="ECO:0000256" key="2">
    <source>
        <dbReference type="ARBA" id="ARBA00022448"/>
    </source>
</evidence>
<keyword evidence="3 8" id="KW-0812">Transmembrane</keyword>
<dbReference type="InterPro" id="IPR007305">
    <property type="entry name" value="Vesicle_transpt_Got1/SFT2"/>
</dbReference>
<dbReference type="PANTHER" id="PTHR23137:SF6">
    <property type="entry name" value="VESICLE TRANSPORT PROTEIN"/>
    <property type="match status" value="1"/>
</dbReference>
<comment type="similarity">
    <text evidence="7 8">Belongs to the SFT2 family.</text>
</comment>
<evidence type="ECO:0000256" key="4">
    <source>
        <dbReference type="ARBA" id="ARBA00022927"/>
    </source>
</evidence>
<feature type="transmembrane region" description="Helical" evidence="8">
    <location>
        <begin position="36"/>
        <end position="54"/>
    </location>
</feature>
<organism evidence="9">
    <name type="scientific">Phaeodactylum tricornutum</name>
    <name type="common">Diatom</name>
    <dbReference type="NCBI Taxonomy" id="2850"/>
    <lineage>
        <taxon>Eukaryota</taxon>
        <taxon>Sar</taxon>
        <taxon>Stramenopiles</taxon>
        <taxon>Ochrophyta</taxon>
        <taxon>Bacillariophyta</taxon>
        <taxon>Bacillariophyceae</taxon>
        <taxon>Bacillariophycidae</taxon>
        <taxon>Naviculales</taxon>
        <taxon>Phaeodactylaceae</taxon>
        <taxon>Phaeodactylum</taxon>
    </lineage>
</organism>
<name>A0A8J9X6V2_PHATR</name>
<evidence type="ECO:0000256" key="6">
    <source>
        <dbReference type="ARBA" id="ARBA00023136"/>
    </source>
</evidence>
<dbReference type="Pfam" id="PF04178">
    <property type="entry name" value="Got1"/>
    <property type="match status" value="1"/>
</dbReference>
<feature type="non-terminal residue" evidence="9">
    <location>
        <position position="90"/>
    </location>
</feature>
<proteinExistence type="inferred from homology"/>
<comment type="function">
    <text evidence="8">May be involved in fusion of retrograde transport vesicles derived from an endocytic compartment with the Golgi complex.</text>
</comment>
<keyword evidence="4 8" id="KW-0653">Protein transport</keyword>
<comment type="subcellular location">
    <subcellularLocation>
        <location evidence="1 8">Membrane</location>
        <topology evidence="1 8">Multi-pass membrane protein</topology>
    </subcellularLocation>
</comment>
<protein>
    <recommendedName>
        <fullName evidence="8">Vesicle transport protein</fullName>
    </recommendedName>
</protein>
<dbReference type="EMBL" id="OU594960">
    <property type="protein sequence ID" value="CAG9283620.1"/>
    <property type="molecule type" value="Genomic_DNA"/>
</dbReference>
<dbReference type="GO" id="GO:0016192">
    <property type="term" value="P:vesicle-mediated transport"/>
    <property type="evidence" value="ECO:0007669"/>
    <property type="project" value="InterPro"/>
</dbReference>
<keyword evidence="6 8" id="KW-0472">Membrane</keyword>
<keyword evidence="5 8" id="KW-1133">Transmembrane helix</keyword>
<evidence type="ECO:0000256" key="5">
    <source>
        <dbReference type="ARBA" id="ARBA00022989"/>
    </source>
</evidence>
<feature type="non-terminal residue" evidence="9">
    <location>
        <position position="1"/>
    </location>
</feature>
<dbReference type="AlphaFoldDB" id="A0A8J9X6V2"/>